<dbReference type="Proteomes" id="UP000176349">
    <property type="component" value="Unassembled WGS sequence"/>
</dbReference>
<proteinExistence type="predicted"/>
<gene>
    <name evidence="1" type="ORF">A2128_01195</name>
</gene>
<comment type="caution">
    <text evidence="1">The sequence shown here is derived from an EMBL/GenBank/DDBJ whole genome shotgun (WGS) entry which is preliminary data.</text>
</comment>
<evidence type="ECO:0000313" key="1">
    <source>
        <dbReference type="EMBL" id="OGY96856.1"/>
    </source>
</evidence>
<organism evidence="1 2">
    <name type="scientific">Candidatus Liptonbacteria bacterium GWC1_60_9</name>
    <dbReference type="NCBI Taxonomy" id="1798645"/>
    <lineage>
        <taxon>Bacteria</taxon>
        <taxon>Candidatus Liptoniibacteriota</taxon>
    </lineage>
</organism>
<evidence type="ECO:0000313" key="2">
    <source>
        <dbReference type="Proteomes" id="UP000176349"/>
    </source>
</evidence>
<dbReference type="AlphaFoldDB" id="A0A1G2C6H4"/>
<reference evidence="1 2" key="1">
    <citation type="journal article" date="2016" name="Nat. Commun.">
        <title>Thousands of microbial genomes shed light on interconnected biogeochemical processes in an aquifer system.</title>
        <authorList>
            <person name="Anantharaman K."/>
            <person name="Brown C.T."/>
            <person name="Hug L.A."/>
            <person name="Sharon I."/>
            <person name="Castelle C.J."/>
            <person name="Probst A.J."/>
            <person name="Thomas B.C."/>
            <person name="Singh A."/>
            <person name="Wilkins M.J."/>
            <person name="Karaoz U."/>
            <person name="Brodie E.L."/>
            <person name="Williams K.H."/>
            <person name="Hubbard S.S."/>
            <person name="Banfield J.F."/>
        </authorList>
    </citation>
    <scope>NUCLEOTIDE SEQUENCE [LARGE SCALE GENOMIC DNA]</scope>
</reference>
<protein>
    <submittedName>
        <fullName evidence="1">Uncharacterized protein</fullName>
    </submittedName>
</protein>
<sequence length="129" mass="15084">MGDREKELTIIIAEGCRISRDMLPHWEYCRNLALRMHRHLGGVSIKFDSISDLFCEFRRHGKFVATIYFHDTAPDELRIRARNFVGELPRTFPLAQAWEKAFLPALASLLFEEQQTLDEVERKLRVALP</sequence>
<dbReference type="EMBL" id="MHKV01000032">
    <property type="protein sequence ID" value="OGY96856.1"/>
    <property type="molecule type" value="Genomic_DNA"/>
</dbReference>
<accession>A0A1G2C6H4</accession>
<name>A0A1G2C6H4_9BACT</name>